<evidence type="ECO:0000256" key="11">
    <source>
        <dbReference type="ARBA" id="ARBA00023033"/>
    </source>
</evidence>
<evidence type="ECO:0000256" key="12">
    <source>
        <dbReference type="ARBA" id="ARBA00023136"/>
    </source>
</evidence>
<comment type="cofactor">
    <cofactor evidence="1 13">
        <name>heme</name>
        <dbReference type="ChEBI" id="CHEBI:30413"/>
    </cofactor>
</comment>
<dbReference type="GO" id="GO:0020037">
    <property type="term" value="F:heme binding"/>
    <property type="evidence" value="ECO:0007669"/>
    <property type="project" value="InterPro"/>
</dbReference>
<dbReference type="Pfam" id="PF00067">
    <property type="entry name" value="p450"/>
    <property type="match status" value="2"/>
</dbReference>
<comment type="subcellular location">
    <subcellularLocation>
        <location evidence="2">Membrane</location>
    </subcellularLocation>
</comment>
<evidence type="ECO:0000256" key="10">
    <source>
        <dbReference type="ARBA" id="ARBA00023004"/>
    </source>
</evidence>
<evidence type="ECO:0000256" key="6">
    <source>
        <dbReference type="ARBA" id="ARBA00022692"/>
    </source>
</evidence>
<evidence type="ECO:0000256" key="9">
    <source>
        <dbReference type="ARBA" id="ARBA00023002"/>
    </source>
</evidence>
<evidence type="ECO:0000256" key="1">
    <source>
        <dbReference type="ARBA" id="ARBA00001971"/>
    </source>
</evidence>
<feature type="binding site" description="axial binding residue" evidence="13">
    <location>
        <position position="434"/>
    </location>
    <ligand>
        <name>heme</name>
        <dbReference type="ChEBI" id="CHEBI:30413"/>
    </ligand>
    <ligandPart>
        <name>Fe</name>
        <dbReference type="ChEBI" id="CHEBI:18248"/>
    </ligandPart>
</feature>
<protein>
    <submittedName>
        <fullName evidence="16">N/A</fullName>
    </submittedName>
</protein>
<dbReference type="InterPro" id="IPR036396">
    <property type="entry name" value="Cyt_P450_sf"/>
</dbReference>
<feature type="transmembrane region" description="Helical" evidence="15">
    <location>
        <begin position="7"/>
        <end position="27"/>
    </location>
</feature>
<evidence type="ECO:0000256" key="5">
    <source>
        <dbReference type="ARBA" id="ARBA00022617"/>
    </source>
</evidence>
<keyword evidence="5 13" id="KW-0349">Heme</keyword>
<proteinExistence type="inferred from homology"/>
<evidence type="ECO:0000256" key="14">
    <source>
        <dbReference type="RuleBase" id="RU000461"/>
    </source>
</evidence>
<keyword evidence="8 15" id="KW-1133">Transmembrane helix</keyword>
<dbReference type="PROSITE" id="PS00086">
    <property type="entry name" value="CYTOCHROME_P450"/>
    <property type="match status" value="1"/>
</dbReference>
<dbReference type="PANTHER" id="PTHR46300">
    <property type="entry name" value="P450, PUTATIVE (EUROFUNG)-RELATED-RELATED"/>
    <property type="match status" value="1"/>
</dbReference>
<gene>
    <name evidence="16" type="primary">I1R980</name>
</gene>
<name>A0A5K1K267_9APHY</name>
<keyword evidence="6 15" id="KW-0812">Transmembrane</keyword>
<keyword evidence="10 13" id="KW-0408">Iron</keyword>
<dbReference type="InterPro" id="IPR001128">
    <property type="entry name" value="Cyt_P450"/>
</dbReference>
<dbReference type="GO" id="GO:0005506">
    <property type="term" value="F:iron ion binding"/>
    <property type="evidence" value="ECO:0007669"/>
    <property type="project" value="InterPro"/>
</dbReference>
<evidence type="ECO:0000313" key="16">
    <source>
        <dbReference type="EMBL" id="VWO99444.1"/>
    </source>
</evidence>
<dbReference type="CDD" id="cd11065">
    <property type="entry name" value="CYP64-like"/>
    <property type="match status" value="1"/>
</dbReference>
<evidence type="ECO:0000256" key="8">
    <source>
        <dbReference type="ARBA" id="ARBA00022989"/>
    </source>
</evidence>
<keyword evidence="7 13" id="KW-0479">Metal-binding</keyword>
<dbReference type="GO" id="GO:0016020">
    <property type="term" value="C:membrane"/>
    <property type="evidence" value="ECO:0007669"/>
    <property type="project" value="UniProtKB-SubCell"/>
</dbReference>
<evidence type="ECO:0000256" key="7">
    <source>
        <dbReference type="ARBA" id="ARBA00022723"/>
    </source>
</evidence>
<dbReference type="PANTHER" id="PTHR46300:SF2">
    <property type="entry name" value="CYTOCHROME P450 MONOOXYGENASE ALNH-RELATED"/>
    <property type="match status" value="1"/>
</dbReference>
<dbReference type="AlphaFoldDB" id="A0A5K1K267"/>
<evidence type="ECO:0000256" key="2">
    <source>
        <dbReference type="ARBA" id="ARBA00004370"/>
    </source>
</evidence>
<dbReference type="InterPro" id="IPR017972">
    <property type="entry name" value="Cyt_P450_CS"/>
</dbReference>
<comment type="similarity">
    <text evidence="4 14">Belongs to the cytochrome P450 family.</text>
</comment>
<dbReference type="GO" id="GO:0004497">
    <property type="term" value="F:monooxygenase activity"/>
    <property type="evidence" value="ECO:0007669"/>
    <property type="project" value="UniProtKB-KW"/>
</dbReference>
<accession>A0A5K1K267</accession>
<comment type="pathway">
    <text evidence="3">Secondary metabolite biosynthesis.</text>
</comment>
<sequence>MFIAMDSLWSILPLPLVAFLLSVVYFYQRRSHLAARSRGYPLPPGPPGLPILGNLFDIPKDVPWETYRQLNREYGNIISLRVMDQTIVVIDDMKIAVELFERRSAIYSSRPASNVVALSGWTQSLPLMPYGQWWRSHRRMFWQRFHPGVVSRQFPLQEDAVRMLLSRLLDTPQHFSEHVRYTLSAAMVKSTYGVNVAEEDDKYIAAAEAGTATNEILLHSATALEFFPLCLLEHIPGWLPGLSVLHRVKEGRDAVNKARLVPWTDGKAFMMTGEAPPSLVSAVVEELSHLDEDSAAVKEEIAVNVVASAYTAGVETKKVQAELDSVIGPNRLPELGDYDSLPYAKATVKEALRWHSVVPMLVPHTTVADDIYDGYFIPEGSVVMFNAWATFQNPEMYPEPDKFIPERYLGGSDQFATDCTDPMTVVFGYGRRICPGRHLADAIMFIYITSILHAFDVTPPLDERGNPIRIEPRATTGISSTLVDCRCELKPRSADAVSLIRGYRKDGALSG</sequence>
<keyword evidence="9 14" id="KW-0560">Oxidoreductase</keyword>
<evidence type="ECO:0000256" key="4">
    <source>
        <dbReference type="ARBA" id="ARBA00010617"/>
    </source>
</evidence>
<dbReference type="Gene3D" id="1.10.630.10">
    <property type="entry name" value="Cytochrome P450"/>
    <property type="match status" value="1"/>
</dbReference>
<keyword evidence="11 14" id="KW-0503">Monooxygenase</keyword>
<dbReference type="InterPro" id="IPR002401">
    <property type="entry name" value="Cyt_P450_E_grp-I"/>
</dbReference>
<dbReference type="PRINTS" id="PR00463">
    <property type="entry name" value="EP450I"/>
</dbReference>
<dbReference type="EMBL" id="LR727648">
    <property type="protein sequence ID" value="VWO99444.1"/>
    <property type="molecule type" value="Genomic_DNA"/>
</dbReference>
<evidence type="ECO:0000256" key="3">
    <source>
        <dbReference type="ARBA" id="ARBA00005179"/>
    </source>
</evidence>
<dbReference type="InterPro" id="IPR050364">
    <property type="entry name" value="Cytochrome_P450_fung"/>
</dbReference>
<dbReference type="GO" id="GO:0016705">
    <property type="term" value="F:oxidoreductase activity, acting on paired donors, with incorporation or reduction of molecular oxygen"/>
    <property type="evidence" value="ECO:0007669"/>
    <property type="project" value="InterPro"/>
</dbReference>
<evidence type="ECO:0000256" key="15">
    <source>
        <dbReference type="SAM" id="Phobius"/>
    </source>
</evidence>
<organism evidence="16">
    <name type="scientific">Ganoderma boninense</name>
    <dbReference type="NCBI Taxonomy" id="34458"/>
    <lineage>
        <taxon>Eukaryota</taxon>
        <taxon>Fungi</taxon>
        <taxon>Dikarya</taxon>
        <taxon>Basidiomycota</taxon>
        <taxon>Agaricomycotina</taxon>
        <taxon>Agaricomycetes</taxon>
        <taxon>Polyporales</taxon>
        <taxon>Polyporaceae</taxon>
        <taxon>Ganoderma</taxon>
    </lineage>
</organism>
<evidence type="ECO:0000256" key="13">
    <source>
        <dbReference type="PIRSR" id="PIRSR602401-1"/>
    </source>
</evidence>
<reference evidence="16" key="1">
    <citation type="submission" date="2019-10" db="EMBL/GenBank/DDBJ databases">
        <authorList>
            <person name="Nor Muhammad N."/>
        </authorList>
    </citation>
    <scope>NUCLEOTIDE SEQUENCE</scope>
</reference>
<dbReference type="SUPFAM" id="SSF48264">
    <property type="entry name" value="Cytochrome P450"/>
    <property type="match status" value="1"/>
</dbReference>
<keyword evidence="12 15" id="KW-0472">Membrane</keyword>